<organism evidence="3 4">
    <name type="scientific">Trapa incisa</name>
    <dbReference type="NCBI Taxonomy" id="236973"/>
    <lineage>
        <taxon>Eukaryota</taxon>
        <taxon>Viridiplantae</taxon>
        <taxon>Streptophyta</taxon>
        <taxon>Embryophyta</taxon>
        <taxon>Tracheophyta</taxon>
        <taxon>Spermatophyta</taxon>
        <taxon>Magnoliopsida</taxon>
        <taxon>eudicotyledons</taxon>
        <taxon>Gunneridae</taxon>
        <taxon>Pentapetalae</taxon>
        <taxon>rosids</taxon>
        <taxon>malvids</taxon>
        <taxon>Myrtales</taxon>
        <taxon>Lythraceae</taxon>
        <taxon>Trapa</taxon>
    </lineage>
</organism>
<dbReference type="Pfam" id="PF00403">
    <property type="entry name" value="HMA"/>
    <property type="match status" value="2"/>
</dbReference>
<dbReference type="AlphaFoldDB" id="A0AAN7QC53"/>
<evidence type="ECO:0000256" key="1">
    <source>
        <dbReference type="SAM" id="MobiDB-lite"/>
    </source>
</evidence>
<name>A0AAN7QC53_9MYRT</name>
<feature type="region of interest" description="Disordered" evidence="1">
    <location>
        <begin position="1"/>
        <end position="22"/>
    </location>
</feature>
<feature type="domain" description="HMA" evidence="2">
    <location>
        <begin position="130"/>
        <end position="193"/>
    </location>
</feature>
<dbReference type="CDD" id="cd00371">
    <property type="entry name" value="HMA"/>
    <property type="match status" value="2"/>
</dbReference>
<gene>
    <name evidence="3" type="ORF">SAY87_012954</name>
</gene>
<feature type="compositionally biased region" description="Basic and acidic residues" evidence="1">
    <location>
        <begin position="199"/>
        <end position="215"/>
    </location>
</feature>
<feature type="region of interest" description="Disordered" evidence="1">
    <location>
        <begin position="192"/>
        <end position="287"/>
    </location>
</feature>
<dbReference type="InterPro" id="IPR036163">
    <property type="entry name" value="HMA_dom_sf"/>
</dbReference>
<comment type="caution">
    <text evidence="3">The sequence shown here is derived from an EMBL/GenBank/DDBJ whole genome shotgun (WGS) entry which is preliminary data.</text>
</comment>
<feature type="domain" description="HMA" evidence="2">
    <location>
        <begin position="29"/>
        <end position="92"/>
    </location>
</feature>
<dbReference type="SUPFAM" id="SSF55008">
    <property type="entry name" value="HMA, heavy metal-associated domain"/>
    <property type="match status" value="2"/>
</dbReference>
<dbReference type="InterPro" id="IPR006121">
    <property type="entry name" value="HMA_dom"/>
</dbReference>
<keyword evidence="4" id="KW-1185">Reference proteome</keyword>
<dbReference type="PANTHER" id="PTHR46413">
    <property type="entry name" value="HEAVY METAL-ASSOCIATED ISOPRENYLATED PLANT PROTEIN 6"/>
    <property type="match status" value="1"/>
</dbReference>
<dbReference type="Gene3D" id="3.30.70.100">
    <property type="match status" value="2"/>
</dbReference>
<proteinExistence type="predicted"/>
<dbReference type="InterPro" id="IPR044594">
    <property type="entry name" value="HIPP01/3/5/6"/>
</dbReference>
<dbReference type="PANTHER" id="PTHR46413:SF2">
    <property type="entry name" value="HEAVY METAL-ASSOCIATED ISOPRENYLATED PLANT PROTEIN 3"/>
    <property type="match status" value="1"/>
</dbReference>
<feature type="compositionally biased region" description="Low complexity" evidence="1">
    <location>
        <begin position="235"/>
        <end position="250"/>
    </location>
</feature>
<sequence>MAEKKDNGKKNHKGAGGEAGTKVEKKNDSNVIILKIDIHCQGCASKIIKYAKAFEGVEKAKLEWGANNLTVEGKVDPTKIREMLQEKIKKKVEIVSPQLHKDKENKDDSTTNNKCQGEKADHNKPEELAETTGVLKLRLHCNGCVQKLHKIVSKTSGVKSVAIERQKDLVTVKGTMEVKALAESLKGRMKRAVEIVTPPKKDEKVKDRTDKKESNDNSSGNGGCVGGGNDKKSSRSSSTGNINGSGNVSGNNGGKNKKNKGGGTEGSNAGCNKDEENAGGTGRMDGSRMEYYGPVGYLANTGYEYEYGYGHGYGYAYWENVHAPQYFCDENPSACSVM</sequence>
<dbReference type="Proteomes" id="UP001345219">
    <property type="component" value="Chromosome 11"/>
</dbReference>
<dbReference type="EMBL" id="JAXIOK010000008">
    <property type="protein sequence ID" value="KAK4763516.1"/>
    <property type="molecule type" value="Genomic_DNA"/>
</dbReference>
<evidence type="ECO:0000313" key="4">
    <source>
        <dbReference type="Proteomes" id="UP001345219"/>
    </source>
</evidence>
<evidence type="ECO:0000313" key="3">
    <source>
        <dbReference type="EMBL" id="KAK4763516.1"/>
    </source>
</evidence>
<reference evidence="3 4" key="1">
    <citation type="journal article" date="2023" name="Hortic Res">
        <title>Pangenome of water caltrop reveals structural variations and asymmetric subgenome divergence after allopolyploidization.</title>
        <authorList>
            <person name="Zhang X."/>
            <person name="Chen Y."/>
            <person name="Wang L."/>
            <person name="Yuan Y."/>
            <person name="Fang M."/>
            <person name="Shi L."/>
            <person name="Lu R."/>
            <person name="Comes H.P."/>
            <person name="Ma Y."/>
            <person name="Chen Y."/>
            <person name="Huang G."/>
            <person name="Zhou Y."/>
            <person name="Zheng Z."/>
            <person name="Qiu Y."/>
        </authorList>
    </citation>
    <scope>NUCLEOTIDE SEQUENCE [LARGE SCALE GENOMIC DNA]</scope>
    <source>
        <tissue evidence="3">Roots</tissue>
    </source>
</reference>
<protein>
    <recommendedName>
        <fullName evidence="2">HMA domain-containing protein</fullName>
    </recommendedName>
</protein>
<feature type="compositionally biased region" description="Basic and acidic residues" evidence="1">
    <location>
        <begin position="95"/>
        <end position="109"/>
    </location>
</feature>
<feature type="region of interest" description="Disordered" evidence="1">
    <location>
        <begin position="95"/>
        <end position="124"/>
    </location>
</feature>
<dbReference type="PROSITE" id="PS50846">
    <property type="entry name" value="HMA_2"/>
    <property type="match status" value="2"/>
</dbReference>
<accession>A0AAN7QC53</accession>
<dbReference type="GO" id="GO:0046872">
    <property type="term" value="F:metal ion binding"/>
    <property type="evidence" value="ECO:0007669"/>
    <property type="project" value="InterPro"/>
</dbReference>
<evidence type="ECO:0000259" key="2">
    <source>
        <dbReference type="PROSITE" id="PS50846"/>
    </source>
</evidence>